<dbReference type="RefSeq" id="XP_049261986.1">
    <property type="nucleotide sequence ID" value="XM_049408688.1"/>
</dbReference>
<dbReference type="GeneID" id="73471501"/>
<evidence type="ECO:0000313" key="1">
    <source>
        <dbReference type="EMBL" id="KAG7661753.1"/>
    </source>
</evidence>
<gene>
    <name evidence="1" type="ORF">J8A68_004701</name>
</gene>
<dbReference type="OrthoDB" id="4025969at2759"/>
<organism evidence="1 2">
    <name type="scientific">[Candida] subhashii</name>
    <dbReference type="NCBI Taxonomy" id="561895"/>
    <lineage>
        <taxon>Eukaryota</taxon>
        <taxon>Fungi</taxon>
        <taxon>Dikarya</taxon>
        <taxon>Ascomycota</taxon>
        <taxon>Saccharomycotina</taxon>
        <taxon>Pichiomycetes</taxon>
        <taxon>Debaryomycetaceae</taxon>
        <taxon>Spathaspora</taxon>
    </lineage>
</organism>
<dbReference type="EMBL" id="JAGSYN010000199">
    <property type="protein sequence ID" value="KAG7661753.1"/>
    <property type="molecule type" value="Genomic_DNA"/>
</dbReference>
<dbReference type="Proteomes" id="UP000694255">
    <property type="component" value="Unassembled WGS sequence"/>
</dbReference>
<protein>
    <submittedName>
        <fullName evidence="1">Uncharacterized protein</fullName>
    </submittedName>
</protein>
<accession>A0A8J5QGR8</accession>
<proteinExistence type="predicted"/>
<dbReference type="AlphaFoldDB" id="A0A8J5QGR8"/>
<sequence>MPTKESTSYNIAPHGDDEGYDEYQQQVINELKLILQTIKSINTNLVNSIQILNTRDNKGNIEYKAIVKETVETINSIVDKLKY</sequence>
<comment type="caution">
    <text evidence="1">The sequence shown here is derived from an EMBL/GenBank/DDBJ whole genome shotgun (WGS) entry which is preliminary data.</text>
</comment>
<keyword evidence="2" id="KW-1185">Reference proteome</keyword>
<reference evidence="1 2" key="1">
    <citation type="journal article" date="2021" name="DNA Res.">
        <title>Genome analysis of Candida subhashii reveals its hybrid nature and dual mitochondrial genome conformations.</title>
        <authorList>
            <person name="Mixao V."/>
            <person name="Hegedusova E."/>
            <person name="Saus E."/>
            <person name="Pryszcz L.P."/>
            <person name="Cillingova A."/>
            <person name="Nosek J."/>
            <person name="Gabaldon T."/>
        </authorList>
    </citation>
    <scope>NUCLEOTIDE SEQUENCE [LARGE SCALE GENOMIC DNA]</scope>
    <source>
        <strain evidence="1 2">CBS 10753</strain>
    </source>
</reference>
<name>A0A8J5QGR8_9ASCO</name>
<evidence type="ECO:0000313" key="2">
    <source>
        <dbReference type="Proteomes" id="UP000694255"/>
    </source>
</evidence>